<dbReference type="EMBL" id="BAAAGF010000004">
    <property type="protein sequence ID" value="GAA0748019.1"/>
    <property type="molecule type" value="Genomic_DNA"/>
</dbReference>
<dbReference type="Proteomes" id="UP001500736">
    <property type="component" value="Unassembled WGS sequence"/>
</dbReference>
<sequence>MELKAMEQFNYNPENNQLEDKIRHEEAYLRAKKKVEKIVGFYWHLASYIIINIVVIFIIVYSGGSLKSFATYSTAFFWGIGLLFHGLGVFGPDFLFGKQWEAKKIKEFMDKDKQDWQ</sequence>
<dbReference type="InterPro" id="IPR025698">
    <property type="entry name" value="2TM_dom"/>
</dbReference>
<gene>
    <name evidence="3" type="ORF">GCM10009431_26080</name>
</gene>
<feature type="transmembrane region" description="Helical" evidence="1">
    <location>
        <begin position="41"/>
        <end position="63"/>
    </location>
</feature>
<reference evidence="4" key="1">
    <citation type="journal article" date="2019" name="Int. J. Syst. Evol. Microbiol.">
        <title>The Global Catalogue of Microorganisms (GCM) 10K type strain sequencing project: providing services to taxonomists for standard genome sequencing and annotation.</title>
        <authorList>
            <consortium name="The Broad Institute Genomics Platform"/>
            <consortium name="The Broad Institute Genome Sequencing Center for Infectious Disease"/>
            <person name="Wu L."/>
            <person name="Ma J."/>
        </authorList>
    </citation>
    <scope>NUCLEOTIDE SEQUENCE [LARGE SCALE GENOMIC DNA]</scope>
    <source>
        <strain evidence="4">JCM 15976</strain>
    </source>
</reference>
<feature type="domain" description="2TM" evidence="2">
    <location>
        <begin position="30"/>
        <end position="110"/>
    </location>
</feature>
<organism evidence="3 4">
    <name type="scientific">Gaetbulibacter jejuensis</name>
    <dbReference type="NCBI Taxonomy" id="584607"/>
    <lineage>
        <taxon>Bacteria</taxon>
        <taxon>Pseudomonadati</taxon>
        <taxon>Bacteroidota</taxon>
        <taxon>Flavobacteriia</taxon>
        <taxon>Flavobacteriales</taxon>
        <taxon>Flavobacteriaceae</taxon>
        <taxon>Gaetbulibacter</taxon>
    </lineage>
</organism>
<dbReference type="Pfam" id="PF13239">
    <property type="entry name" value="2TM"/>
    <property type="match status" value="1"/>
</dbReference>
<evidence type="ECO:0000259" key="2">
    <source>
        <dbReference type="Pfam" id="PF13239"/>
    </source>
</evidence>
<dbReference type="RefSeq" id="WP_238155816.1">
    <property type="nucleotide sequence ID" value="NZ_BAAAGF010000004.1"/>
</dbReference>
<evidence type="ECO:0000256" key="1">
    <source>
        <dbReference type="SAM" id="Phobius"/>
    </source>
</evidence>
<feature type="transmembrane region" description="Helical" evidence="1">
    <location>
        <begin position="75"/>
        <end position="96"/>
    </location>
</feature>
<keyword evidence="1" id="KW-0472">Membrane</keyword>
<keyword evidence="1" id="KW-0812">Transmembrane</keyword>
<evidence type="ECO:0000313" key="4">
    <source>
        <dbReference type="Proteomes" id="UP001500736"/>
    </source>
</evidence>
<protein>
    <submittedName>
        <fullName evidence="3">2TM domain-containing protein</fullName>
    </submittedName>
</protein>
<accession>A0ABP3V745</accession>
<keyword evidence="1" id="KW-1133">Transmembrane helix</keyword>
<evidence type="ECO:0000313" key="3">
    <source>
        <dbReference type="EMBL" id="GAA0748019.1"/>
    </source>
</evidence>
<keyword evidence="4" id="KW-1185">Reference proteome</keyword>
<name>A0ABP3V745_9FLAO</name>
<proteinExistence type="predicted"/>
<comment type="caution">
    <text evidence="3">The sequence shown here is derived from an EMBL/GenBank/DDBJ whole genome shotgun (WGS) entry which is preliminary data.</text>
</comment>